<proteinExistence type="predicted"/>
<name>A0ACB5RB34_9CLOT</name>
<dbReference type="Proteomes" id="UP001058074">
    <property type="component" value="Unassembled WGS sequence"/>
</dbReference>
<protein>
    <submittedName>
        <fullName evidence="1">Muramoylpentapeptide carboxypeptidase</fullName>
    </submittedName>
</protein>
<dbReference type="EMBL" id="BROD01000001">
    <property type="protein sequence ID" value="GKX66223.1"/>
    <property type="molecule type" value="Genomic_DNA"/>
</dbReference>
<comment type="caution">
    <text evidence="1">The sequence shown here is derived from an EMBL/GenBank/DDBJ whole genome shotgun (WGS) entry which is preliminary data.</text>
</comment>
<keyword evidence="1" id="KW-0378">Hydrolase</keyword>
<organism evidence="1 2">
    <name type="scientific">Inconstantimicrobium mannanitabidum</name>
    <dbReference type="NCBI Taxonomy" id="1604901"/>
    <lineage>
        <taxon>Bacteria</taxon>
        <taxon>Bacillati</taxon>
        <taxon>Bacillota</taxon>
        <taxon>Clostridia</taxon>
        <taxon>Eubacteriales</taxon>
        <taxon>Clostridiaceae</taxon>
        <taxon>Inconstantimicrobium</taxon>
    </lineage>
</organism>
<keyword evidence="2" id="KW-1185">Reference proteome</keyword>
<evidence type="ECO:0000313" key="2">
    <source>
        <dbReference type="Proteomes" id="UP001058074"/>
    </source>
</evidence>
<evidence type="ECO:0000313" key="1">
    <source>
        <dbReference type="EMBL" id="GKX66223.1"/>
    </source>
</evidence>
<gene>
    <name evidence="1" type="ORF">rsdtw13_14810</name>
</gene>
<accession>A0ACB5RB34</accession>
<sequence>MKLTHHKKLLIMILVVFSLLMAPMNVAKAATVIKYGDSGSEVRVLQQNLSKLGFYLGPSGADGSFGQYTLDAVKGIQSASGITTDGIVGAATNSKISEWLSKSSVGVSTAHFSQSEFRCPCCGSLGGGMKTALLLRLEALRAKLGGKAVTVNSGYRCAKHNAEVGGEPGSYHMQSVAADIQVSGVAPSTVASNAESIFGNGGLGRYSTFTHVDVRGYYSRW</sequence>
<keyword evidence="1" id="KW-0645">Protease</keyword>
<reference evidence="1" key="1">
    <citation type="journal article" date="2025" name="Int. J. Syst. Evol. Microbiol.">
        <title>Inconstantimicrobium mannanitabidum sp. nov., a novel member of the family Clostridiaceae isolated from anoxic soil under the treatment of reductive soil disinfestation.</title>
        <authorList>
            <person name="Ueki A."/>
            <person name="Tonouchi A."/>
            <person name="Honma S."/>
            <person name="Kaku N."/>
            <person name="Ueki K."/>
        </authorList>
    </citation>
    <scope>NUCLEOTIDE SEQUENCE</scope>
    <source>
        <strain evidence="1">TW13</strain>
    </source>
</reference>
<keyword evidence="1" id="KW-0121">Carboxypeptidase</keyword>